<dbReference type="Proteomes" id="UP001500956">
    <property type="component" value="Unassembled WGS sequence"/>
</dbReference>
<accession>A0ABP8YAL6</accession>
<name>A0ABP8YAL6_9MICO</name>
<keyword evidence="3" id="KW-1185">Reference proteome</keyword>
<feature type="transmembrane region" description="Helical" evidence="1">
    <location>
        <begin position="54"/>
        <end position="80"/>
    </location>
</feature>
<protein>
    <submittedName>
        <fullName evidence="2">GAP family protein</fullName>
    </submittedName>
</protein>
<proteinExistence type="predicted"/>
<evidence type="ECO:0000256" key="1">
    <source>
        <dbReference type="SAM" id="Phobius"/>
    </source>
</evidence>
<feature type="transmembrane region" description="Helical" evidence="1">
    <location>
        <begin position="188"/>
        <end position="210"/>
    </location>
</feature>
<dbReference type="InterPro" id="IPR021315">
    <property type="entry name" value="Gap/Sap"/>
</dbReference>
<gene>
    <name evidence="2" type="ORF">GCM10023216_11700</name>
</gene>
<reference evidence="3" key="1">
    <citation type="journal article" date="2019" name="Int. J. Syst. Evol. Microbiol.">
        <title>The Global Catalogue of Microorganisms (GCM) 10K type strain sequencing project: providing services to taxonomists for standard genome sequencing and annotation.</title>
        <authorList>
            <consortium name="The Broad Institute Genomics Platform"/>
            <consortium name="The Broad Institute Genome Sequencing Center for Infectious Disease"/>
            <person name="Wu L."/>
            <person name="Ma J."/>
        </authorList>
    </citation>
    <scope>NUCLEOTIDE SEQUENCE [LARGE SCALE GENOMIC DNA]</scope>
    <source>
        <strain evidence="3">JCM 18063</strain>
    </source>
</reference>
<evidence type="ECO:0000313" key="2">
    <source>
        <dbReference type="EMBL" id="GAA4723697.1"/>
    </source>
</evidence>
<organism evidence="2 3">
    <name type="scientific">Isoptericola chiayiensis</name>
    <dbReference type="NCBI Taxonomy" id="579446"/>
    <lineage>
        <taxon>Bacteria</taxon>
        <taxon>Bacillati</taxon>
        <taxon>Actinomycetota</taxon>
        <taxon>Actinomycetes</taxon>
        <taxon>Micrococcales</taxon>
        <taxon>Promicromonosporaceae</taxon>
        <taxon>Isoptericola</taxon>
    </lineage>
</organism>
<sequence>MELPVDLAAPEVAGPVALVGVLAVLALVDSTSFGTLLVPVWLLLAPGRVRVGRVIVYLATIAGFYLAVGVLVMLGGTTLLDRYGDVLDSRPVVAAQLVVGVALLALSFRFDGRRAARRAAQRGGTPGRLVRWRERATATDGSSGSLAPLAGLALGAGALEVATMLPYLAAIGLITASDLSGPASVGVLAAYCVVMVVPALLLLVARRVAARAVDPVLRRLERWLTRHAAEMTAWVLGIVGVLLALDAVGRLGWT</sequence>
<keyword evidence="1" id="KW-1133">Transmembrane helix</keyword>
<evidence type="ECO:0000313" key="3">
    <source>
        <dbReference type="Proteomes" id="UP001500956"/>
    </source>
</evidence>
<feature type="transmembrane region" description="Helical" evidence="1">
    <location>
        <begin position="12"/>
        <end position="42"/>
    </location>
</feature>
<feature type="transmembrane region" description="Helical" evidence="1">
    <location>
        <begin position="152"/>
        <end position="176"/>
    </location>
</feature>
<comment type="caution">
    <text evidence="2">The sequence shown here is derived from an EMBL/GenBank/DDBJ whole genome shotgun (WGS) entry which is preliminary data.</text>
</comment>
<dbReference type="Pfam" id="PF11139">
    <property type="entry name" value="SfLAP"/>
    <property type="match status" value="1"/>
</dbReference>
<feature type="transmembrane region" description="Helical" evidence="1">
    <location>
        <begin position="231"/>
        <end position="253"/>
    </location>
</feature>
<keyword evidence="1" id="KW-0472">Membrane</keyword>
<dbReference type="RefSeq" id="WP_172151061.1">
    <property type="nucleotide sequence ID" value="NZ_BAABID010000006.1"/>
</dbReference>
<dbReference type="EMBL" id="BAABID010000006">
    <property type="protein sequence ID" value="GAA4723697.1"/>
    <property type="molecule type" value="Genomic_DNA"/>
</dbReference>
<feature type="transmembrane region" description="Helical" evidence="1">
    <location>
        <begin position="92"/>
        <end position="110"/>
    </location>
</feature>
<keyword evidence="1" id="KW-0812">Transmembrane</keyword>